<feature type="region of interest" description="Disordered" evidence="1">
    <location>
        <begin position="56"/>
        <end position="86"/>
    </location>
</feature>
<reference evidence="4" key="1">
    <citation type="submission" date="2015-01" db="EMBL/GenBank/DDBJ databases">
        <authorList>
            <person name="Aksoy S."/>
            <person name="Warren W."/>
            <person name="Wilson R.K."/>
        </authorList>
    </citation>
    <scope>NUCLEOTIDE SEQUENCE [LARGE SCALE GENOMIC DNA]</scope>
    <source>
        <strain evidence="4">IAEA</strain>
    </source>
</reference>
<feature type="transmembrane region" description="Helical" evidence="2">
    <location>
        <begin position="248"/>
        <end position="268"/>
    </location>
</feature>
<evidence type="ECO:0000313" key="4">
    <source>
        <dbReference type="Proteomes" id="UP000092460"/>
    </source>
</evidence>
<dbReference type="VEuPathDB" id="VectorBase:GPPI050630"/>
<evidence type="ECO:0000256" key="1">
    <source>
        <dbReference type="SAM" id="MobiDB-lite"/>
    </source>
</evidence>
<keyword evidence="4" id="KW-1185">Reference proteome</keyword>
<dbReference type="Proteomes" id="UP000092460">
    <property type="component" value="Unassembled WGS sequence"/>
</dbReference>
<keyword evidence="2" id="KW-0812">Transmembrane</keyword>
<name>A0A1B0C6R2_9MUSC</name>
<organism evidence="3 4">
    <name type="scientific">Glossina palpalis gambiensis</name>
    <dbReference type="NCBI Taxonomy" id="67801"/>
    <lineage>
        <taxon>Eukaryota</taxon>
        <taxon>Metazoa</taxon>
        <taxon>Ecdysozoa</taxon>
        <taxon>Arthropoda</taxon>
        <taxon>Hexapoda</taxon>
        <taxon>Insecta</taxon>
        <taxon>Pterygota</taxon>
        <taxon>Neoptera</taxon>
        <taxon>Endopterygota</taxon>
        <taxon>Diptera</taxon>
        <taxon>Brachycera</taxon>
        <taxon>Muscomorpha</taxon>
        <taxon>Hippoboscoidea</taxon>
        <taxon>Glossinidae</taxon>
        <taxon>Glossina</taxon>
    </lineage>
</organism>
<dbReference type="EnsemblMetazoa" id="GPPI050630-RA">
    <property type="protein sequence ID" value="GPPI050630-PA"/>
    <property type="gene ID" value="GPPI050630"/>
</dbReference>
<proteinExistence type="predicted"/>
<dbReference type="AlphaFoldDB" id="A0A1B0C6R2"/>
<dbReference type="SUPFAM" id="SSF48726">
    <property type="entry name" value="Immunoglobulin"/>
    <property type="match status" value="1"/>
</dbReference>
<dbReference type="EMBL" id="JXJN01026856">
    <property type="status" value="NOT_ANNOTATED_CDS"/>
    <property type="molecule type" value="Genomic_DNA"/>
</dbReference>
<reference evidence="3" key="2">
    <citation type="submission" date="2020-05" db="UniProtKB">
        <authorList>
            <consortium name="EnsemblMetazoa"/>
        </authorList>
    </citation>
    <scope>IDENTIFICATION</scope>
    <source>
        <strain evidence="3">IAEA</strain>
    </source>
</reference>
<evidence type="ECO:0000256" key="2">
    <source>
        <dbReference type="SAM" id="Phobius"/>
    </source>
</evidence>
<dbReference type="STRING" id="67801.A0A1B0C6R2"/>
<accession>A0A1B0C6R2</accession>
<sequence>MEQMRGIGNNGVSETQRTAKLELKDIEQSKDDDIHTGRHFNQTVARLSEVVGSFWPQRNDKPAETPDFMGFDQTDEGRGLTKQTEPSKTITKETVNNLIEATVQQSAEDNLNKPVSSQKTYEFFGGYKVILKKSKKAARSRRQSTLSAKRDLFMKLSKNLREGSLDYYRSREPEHTTLVIEHREANTYVGGTVTLELECKSISKSAVQVKHDRRAVEMDERHKFLYEDGGSMLLFIKNANTVDAGNTAFIFICSLSAVSCFFFLYIVYKKHACVKGVVVVIYIFLNNVAGIKFEDTHHARNRSVIKLT</sequence>
<protein>
    <submittedName>
        <fullName evidence="3">Uncharacterized protein</fullName>
    </submittedName>
</protein>
<keyword evidence="2" id="KW-1133">Transmembrane helix</keyword>
<evidence type="ECO:0000313" key="3">
    <source>
        <dbReference type="EnsemblMetazoa" id="GPPI050630-PA"/>
    </source>
</evidence>
<keyword evidence="2" id="KW-0472">Membrane</keyword>
<dbReference type="InterPro" id="IPR036179">
    <property type="entry name" value="Ig-like_dom_sf"/>
</dbReference>